<protein>
    <submittedName>
        <fullName evidence="4">Ankyrin repeats (3 copies)</fullName>
    </submittedName>
</protein>
<feature type="repeat" description="ANK" evidence="3">
    <location>
        <begin position="43"/>
        <end position="75"/>
    </location>
</feature>
<accession>A0A158ACW8</accession>
<dbReference type="PROSITE" id="PS50088">
    <property type="entry name" value="ANK_REPEAT"/>
    <property type="match status" value="1"/>
</dbReference>
<dbReference type="InterPro" id="IPR002110">
    <property type="entry name" value="Ankyrin_rpt"/>
</dbReference>
<dbReference type="Gene3D" id="1.25.40.20">
    <property type="entry name" value="Ankyrin repeat-containing domain"/>
    <property type="match status" value="1"/>
</dbReference>
<name>A0A158ACW8_9BURK</name>
<keyword evidence="5" id="KW-1185">Reference proteome</keyword>
<dbReference type="InterPro" id="IPR036770">
    <property type="entry name" value="Ankyrin_rpt-contain_sf"/>
</dbReference>
<proteinExistence type="predicted"/>
<keyword evidence="1" id="KW-0677">Repeat</keyword>
<dbReference type="AlphaFoldDB" id="A0A158ACW8"/>
<organism evidence="4 5">
    <name type="scientific">Caballeronia calidae</name>
    <dbReference type="NCBI Taxonomy" id="1777139"/>
    <lineage>
        <taxon>Bacteria</taxon>
        <taxon>Pseudomonadati</taxon>
        <taxon>Pseudomonadota</taxon>
        <taxon>Betaproteobacteria</taxon>
        <taxon>Burkholderiales</taxon>
        <taxon>Burkholderiaceae</taxon>
        <taxon>Caballeronia</taxon>
    </lineage>
</organism>
<reference evidence="4" key="1">
    <citation type="submission" date="2016-01" db="EMBL/GenBank/DDBJ databases">
        <authorList>
            <person name="Peeters C."/>
        </authorList>
    </citation>
    <scope>NUCLEOTIDE SEQUENCE</scope>
    <source>
        <strain evidence="4">LMG 29321</strain>
    </source>
</reference>
<dbReference type="SMART" id="SM00248">
    <property type="entry name" value="ANK"/>
    <property type="match status" value="2"/>
</dbReference>
<evidence type="ECO:0000256" key="2">
    <source>
        <dbReference type="ARBA" id="ARBA00023043"/>
    </source>
</evidence>
<keyword evidence="2 3" id="KW-0040">ANK repeat</keyword>
<dbReference type="PANTHER" id="PTHR24171">
    <property type="entry name" value="ANKYRIN REPEAT DOMAIN-CONTAINING PROTEIN 39-RELATED"/>
    <property type="match status" value="1"/>
</dbReference>
<evidence type="ECO:0000313" key="5">
    <source>
        <dbReference type="Proteomes" id="UP000071859"/>
    </source>
</evidence>
<evidence type="ECO:0000256" key="1">
    <source>
        <dbReference type="ARBA" id="ARBA00022737"/>
    </source>
</evidence>
<evidence type="ECO:0000256" key="3">
    <source>
        <dbReference type="PROSITE-ProRule" id="PRU00023"/>
    </source>
</evidence>
<dbReference type="EMBL" id="FCOX02000005">
    <property type="protein sequence ID" value="SAK55600.1"/>
    <property type="molecule type" value="Genomic_DNA"/>
</dbReference>
<dbReference type="SUPFAM" id="SSF48403">
    <property type="entry name" value="Ankyrin repeat"/>
    <property type="match status" value="1"/>
</dbReference>
<comment type="caution">
    <text evidence="4">The sequence shown here is derived from an EMBL/GenBank/DDBJ whole genome shotgun (WGS) entry which is preliminary data.</text>
</comment>
<evidence type="ECO:0000313" key="4">
    <source>
        <dbReference type="EMBL" id="SAK55600.1"/>
    </source>
</evidence>
<gene>
    <name evidence="4" type="ORF">AWB78_01489</name>
</gene>
<dbReference type="RefSeq" id="WP_332460079.1">
    <property type="nucleotide sequence ID" value="NZ_FCOX02000005.1"/>
</dbReference>
<dbReference type="Proteomes" id="UP000071859">
    <property type="component" value="Unassembled WGS sequence"/>
</dbReference>
<dbReference type="PROSITE" id="PS50297">
    <property type="entry name" value="ANK_REP_REGION"/>
    <property type="match status" value="1"/>
</dbReference>
<dbReference type="Pfam" id="PF12796">
    <property type="entry name" value="Ank_2"/>
    <property type="match status" value="1"/>
</dbReference>
<sequence length="99" mass="10419">MMCSCAIAYALNERLFSAVREGDRAAVTRLLDEGAAIHSRNRIGDTPLISACRKGLTPMARMLIDHGANVSQADVQGITPLTAAAFDGNDDFAALPSNG</sequence>